<feature type="domain" description="AAA" evidence="2">
    <location>
        <begin position="16"/>
        <end position="190"/>
    </location>
</feature>
<dbReference type="Gene3D" id="3.40.50.300">
    <property type="entry name" value="P-loop containing nucleotide triphosphate hydrolases"/>
    <property type="match status" value="1"/>
</dbReference>
<comment type="similarity">
    <text evidence="1">Belongs to the ParA family.</text>
</comment>
<accession>A0A934N892</accession>
<keyword evidence="4" id="KW-1185">Reference proteome</keyword>
<dbReference type="EMBL" id="JAEKNR010000147">
    <property type="protein sequence ID" value="MBJ7599316.1"/>
    <property type="molecule type" value="Genomic_DNA"/>
</dbReference>
<dbReference type="InterPro" id="IPR027417">
    <property type="entry name" value="P-loop_NTPase"/>
</dbReference>
<evidence type="ECO:0000313" key="4">
    <source>
        <dbReference type="Proteomes" id="UP000612893"/>
    </source>
</evidence>
<name>A0A934N892_9BACT</name>
<evidence type="ECO:0000256" key="1">
    <source>
        <dbReference type="ARBA" id="ARBA00006976"/>
    </source>
</evidence>
<dbReference type="Pfam" id="PF13614">
    <property type="entry name" value="AAA_31"/>
    <property type="match status" value="1"/>
</dbReference>
<dbReference type="Proteomes" id="UP000612893">
    <property type="component" value="Unassembled WGS sequence"/>
</dbReference>
<sequence length="265" mass="28560">MTFAQLGFNGLASTPRTIAVANQKGGVGKTTTVMNLGAALAELGAQVLVIDIDPQSNSTSGLGIDPSRARLTVYHLLSGEASIDEVATPTSVSGLYVVPSQVALAGAEIELATQQDREGRLRRALAELTGGFGYVLIDCPPSLGLLTLNALAAADEMLVPMQCEYFALEGLAHLLYTQRLVRMNVNPKLELGGIVMTQFDGRTTLAWEVLEEVRRSYPDKIYRTLIPRNVRISEAPSHGQPVTVYDPTCRGSQAFRQLAEEVMSR</sequence>
<dbReference type="SUPFAM" id="SSF52540">
    <property type="entry name" value="P-loop containing nucleoside triphosphate hydrolases"/>
    <property type="match status" value="1"/>
</dbReference>
<evidence type="ECO:0000259" key="2">
    <source>
        <dbReference type="Pfam" id="PF13614"/>
    </source>
</evidence>
<gene>
    <name evidence="3" type="ORF">JF922_14725</name>
</gene>
<dbReference type="CDD" id="cd02042">
    <property type="entry name" value="ParAB_family"/>
    <property type="match status" value="1"/>
</dbReference>
<evidence type="ECO:0000313" key="3">
    <source>
        <dbReference type="EMBL" id="MBJ7599316.1"/>
    </source>
</evidence>
<dbReference type="InterPro" id="IPR025669">
    <property type="entry name" value="AAA_dom"/>
</dbReference>
<comment type="caution">
    <text evidence="3">The sequence shown here is derived from an EMBL/GenBank/DDBJ whole genome shotgun (WGS) entry which is preliminary data.</text>
</comment>
<dbReference type="PANTHER" id="PTHR13696:SF52">
    <property type="entry name" value="PARA FAMILY PROTEIN CT_582"/>
    <property type="match status" value="1"/>
</dbReference>
<dbReference type="InterPro" id="IPR050678">
    <property type="entry name" value="DNA_Partitioning_ATPase"/>
</dbReference>
<reference evidence="3" key="1">
    <citation type="submission" date="2020-10" db="EMBL/GenBank/DDBJ databases">
        <title>Ca. Dormibacterota MAGs.</title>
        <authorList>
            <person name="Montgomery K."/>
        </authorList>
    </citation>
    <scope>NUCLEOTIDE SEQUENCE [LARGE SCALE GENOMIC DNA]</scope>
    <source>
        <strain evidence="3">SC8812_S17_10</strain>
    </source>
</reference>
<dbReference type="FunFam" id="3.40.50.300:FF:000285">
    <property type="entry name" value="Sporulation initiation inhibitor Soj"/>
    <property type="match status" value="1"/>
</dbReference>
<proteinExistence type="inferred from homology"/>
<organism evidence="3 4">
    <name type="scientific">Candidatus Nephthysia bennettiae</name>
    <dbReference type="NCBI Taxonomy" id="3127016"/>
    <lineage>
        <taxon>Bacteria</taxon>
        <taxon>Bacillati</taxon>
        <taxon>Candidatus Dormiibacterota</taxon>
        <taxon>Candidatus Dormibacteria</taxon>
        <taxon>Candidatus Dormibacterales</taxon>
        <taxon>Candidatus Dormibacteraceae</taxon>
        <taxon>Candidatus Nephthysia</taxon>
    </lineage>
</organism>
<protein>
    <submittedName>
        <fullName evidence="3">ParA family protein</fullName>
    </submittedName>
</protein>
<dbReference type="PANTHER" id="PTHR13696">
    <property type="entry name" value="P-LOOP CONTAINING NUCLEOSIDE TRIPHOSPHATE HYDROLASE"/>
    <property type="match status" value="1"/>
</dbReference>
<dbReference type="PIRSF" id="PIRSF009320">
    <property type="entry name" value="Nuc_binding_HP_1000"/>
    <property type="match status" value="1"/>
</dbReference>
<dbReference type="AlphaFoldDB" id="A0A934N892"/>